<evidence type="ECO:0000313" key="2">
    <source>
        <dbReference type="EMBL" id="KAL0318507.1"/>
    </source>
</evidence>
<evidence type="ECO:0000259" key="1">
    <source>
        <dbReference type="Pfam" id="PF13966"/>
    </source>
</evidence>
<dbReference type="Pfam" id="PF13966">
    <property type="entry name" value="zf-RVT"/>
    <property type="match status" value="1"/>
</dbReference>
<reference evidence="2" key="2">
    <citation type="journal article" date="2024" name="Plant">
        <title>Genomic evolution and insights into agronomic trait innovations of Sesamum species.</title>
        <authorList>
            <person name="Miao H."/>
            <person name="Wang L."/>
            <person name="Qu L."/>
            <person name="Liu H."/>
            <person name="Sun Y."/>
            <person name="Le M."/>
            <person name="Wang Q."/>
            <person name="Wei S."/>
            <person name="Zheng Y."/>
            <person name="Lin W."/>
            <person name="Duan Y."/>
            <person name="Cao H."/>
            <person name="Xiong S."/>
            <person name="Wang X."/>
            <person name="Wei L."/>
            <person name="Li C."/>
            <person name="Ma Q."/>
            <person name="Ju M."/>
            <person name="Zhao R."/>
            <person name="Li G."/>
            <person name="Mu C."/>
            <person name="Tian Q."/>
            <person name="Mei H."/>
            <person name="Zhang T."/>
            <person name="Gao T."/>
            <person name="Zhang H."/>
        </authorList>
    </citation>
    <scope>NUCLEOTIDE SEQUENCE</scope>
    <source>
        <strain evidence="2">G01</strain>
    </source>
</reference>
<accession>A0AAW2LIU1</accession>
<organism evidence="2">
    <name type="scientific">Sesamum angustifolium</name>
    <dbReference type="NCBI Taxonomy" id="2727405"/>
    <lineage>
        <taxon>Eukaryota</taxon>
        <taxon>Viridiplantae</taxon>
        <taxon>Streptophyta</taxon>
        <taxon>Embryophyta</taxon>
        <taxon>Tracheophyta</taxon>
        <taxon>Spermatophyta</taxon>
        <taxon>Magnoliopsida</taxon>
        <taxon>eudicotyledons</taxon>
        <taxon>Gunneridae</taxon>
        <taxon>Pentapetalae</taxon>
        <taxon>asterids</taxon>
        <taxon>lamiids</taxon>
        <taxon>Lamiales</taxon>
        <taxon>Pedaliaceae</taxon>
        <taxon>Sesamum</taxon>
    </lineage>
</organism>
<comment type="caution">
    <text evidence="2">The sequence shown here is derived from an EMBL/GenBank/DDBJ whole genome shotgun (WGS) entry which is preliminary data.</text>
</comment>
<proteinExistence type="predicted"/>
<gene>
    <name evidence="2" type="ORF">Sangu_2006900</name>
</gene>
<sequence>MGSGGGIGARTKLIGSNGTAYATANYWVVLASNIFTFSIFPCLQNNVGASCGTRIVFLATYFELVVFFPVRSAYHLACSLEDRPSSSSAHEHEQLWWRRVWQAKVPKEVKVFVWRACINALPIGEKLSRCIPDLSTEYPFCGCENEDRMHAFALCPFARQVWGLSPIPLSLTSVQIPDFWRNGKLMQGNCLESPHVPYFTIQLLNSFLSQNFGSSTGAGLKSLSHWAALPLGSIKVNFDWATFQKGLELGAGVIARYRNGAVVAWLSRRFNRASTAEIVEAMAVRELFG</sequence>
<protein>
    <recommendedName>
        <fullName evidence="1">Reverse transcriptase zinc-binding domain-containing protein</fullName>
    </recommendedName>
</protein>
<feature type="domain" description="Reverse transcriptase zinc-binding" evidence="1">
    <location>
        <begin position="88"/>
        <end position="162"/>
    </location>
</feature>
<dbReference type="InterPro" id="IPR026960">
    <property type="entry name" value="RVT-Znf"/>
</dbReference>
<dbReference type="AlphaFoldDB" id="A0AAW2LIU1"/>
<dbReference type="EMBL" id="JACGWK010000013">
    <property type="protein sequence ID" value="KAL0318507.1"/>
    <property type="molecule type" value="Genomic_DNA"/>
</dbReference>
<reference evidence="2" key="1">
    <citation type="submission" date="2020-06" db="EMBL/GenBank/DDBJ databases">
        <authorList>
            <person name="Li T."/>
            <person name="Hu X."/>
            <person name="Zhang T."/>
            <person name="Song X."/>
            <person name="Zhang H."/>
            <person name="Dai N."/>
            <person name="Sheng W."/>
            <person name="Hou X."/>
            <person name="Wei L."/>
        </authorList>
    </citation>
    <scope>NUCLEOTIDE SEQUENCE</scope>
    <source>
        <strain evidence="2">G01</strain>
        <tissue evidence="2">Leaf</tissue>
    </source>
</reference>
<name>A0AAW2LIU1_9LAMI</name>